<reference evidence="1 2" key="1">
    <citation type="submission" date="2017-05" db="EMBL/GenBank/DDBJ databases">
        <title>Genome of assembly of the Bengalese finch, Lonchura striata domestica.</title>
        <authorList>
            <person name="Colquitt B.M."/>
            <person name="Brainard M.S."/>
        </authorList>
    </citation>
    <scope>NUCLEOTIDE SEQUENCE [LARGE SCALE GENOMIC DNA]</scope>
    <source>
        <strain evidence="1">White83orange57</strain>
    </source>
</reference>
<organism evidence="1 2">
    <name type="scientific">Lonchura striata</name>
    <name type="common">white-rumped munia</name>
    <dbReference type="NCBI Taxonomy" id="40157"/>
    <lineage>
        <taxon>Eukaryota</taxon>
        <taxon>Metazoa</taxon>
        <taxon>Chordata</taxon>
        <taxon>Craniata</taxon>
        <taxon>Vertebrata</taxon>
        <taxon>Euteleostomi</taxon>
        <taxon>Archelosauria</taxon>
        <taxon>Archosauria</taxon>
        <taxon>Dinosauria</taxon>
        <taxon>Saurischia</taxon>
        <taxon>Theropoda</taxon>
        <taxon>Coelurosauria</taxon>
        <taxon>Aves</taxon>
        <taxon>Neognathae</taxon>
        <taxon>Neoaves</taxon>
        <taxon>Telluraves</taxon>
        <taxon>Australaves</taxon>
        <taxon>Passeriformes</taxon>
        <taxon>Passeroidea</taxon>
        <taxon>Estrildidae</taxon>
        <taxon>Estrildinae</taxon>
        <taxon>Lonchura</taxon>
    </lineage>
</organism>
<name>A0A218UP71_9PASE</name>
<keyword evidence="2" id="KW-1185">Reference proteome</keyword>
<evidence type="ECO:0000313" key="1">
    <source>
        <dbReference type="EMBL" id="OWK55210.1"/>
    </source>
</evidence>
<comment type="caution">
    <text evidence="1">The sequence shown here is derived from an EMBL/GenBank/DDBJ whole genome shotgun (WGS) entry which is preliminary data.</text>
</comment>
<accession>A0A218UP71</accession>
<dbReference type="Proteomes" id="UP000197619">
    <property type="component" value="Unassembled WGS sequence"/>
</dbReference>
<evidence type="ECO:0000313" key="2">
    <source>
        <dbReference type="Proteomes" id="UP000197619"/>
    </source>
</evidence>
<protein>
    <submittedName>
        <fullName evidence="1">Uncharacterized protein</fullName>
    </submittedName>
</protein>
<sequence>MLLFWELLRTSSSSLCSCFLLFPVILQLLKGLAIHAFNNLFLMWNFPGKTEDFLNCVSFCQPFLGHGISHLPGLGLLAGIKGHCPLKEVFWGLEFLFLKQQAVMLQVSYSFQKSPCVRDRCTLVPVMP</sequence>
<dbReference type="EMBL" id="MUZQ01000211">
    <property type="protein sequence ID" value="OWK55210.1"/>
    <property type="molecule type" value="Genomic_DNA"/>
</dbReference>
<dbReference type="AlphaFoldDB" id="A0A218UP71"/>
<gene>
    <name evidence="1" type="ORF">RLOC_00004992</name>
</gene>
<proteinExistence type="predicted"/>